<reference evidence="2 4" key="3">
    <citation type="journal article" date="2021" name="BMC Genomics">
        <title>Genome-resolved metagenome and metatranscriptome analyses of thermophilic composting reveal key bacterial players and their metabolic interactions.</title>
        <authorList>
            <person name="Braga L.P.P."/>
            <person name="Pereira R.V."/>
            <person name="Martins L.F."/>
            <person name="Moura L.M.S."/>
            <person name="Sanchez F.B."/>
            <person name="Patane J.S.L."/>
            <person name="da Silva A.M."/>
            <person name="Setubal J.C."/>
        </authorList>
    </citation>
    <scope>NUCLEOTIDE SEQUENCE [LARGE SCALE GENOMIC DNA]</scope>
    <source>
        <strain evidence="2">ZC4RG45</strain>
    </source>
</reference>
<comment type="caution">
    <text evidence="3">The sequence shown here is derived from an EMBL/GenBank/DDBJ whole genome shotgun (WGS) entry which is preliminary data.</text>
</comment>
<feature type="region of interest" description="Disordered" evidence="1">
    <location>
        <begin position="161"/>
        <end position="219"/>
    </location>
</feature>
<dbReference type="EMBL" id="QGUI02000120">
    <property type="protein sequence ID" value="MFO7192680.1"/>
    <property type="molecule type" value="Genomic_DNA"/>
</dbReference>
<feature type="compositionally biased region" description="Basic and acidic residues" evidence="1">
    <location>
        <begin position="169"/>
        <end position="206"/>
    </location>
</feature>
<dbReference type="AlphaFoldDB" id="A0A2W4LTI9"/>
<evidence type="ECO:0000256" key="1">
    <source>
        <dbReference type="SAM" id="MobiDB-lite"/>
    </source>
</evidence>
<reference evidence="2" key="4">
    <citation type="submission" date="2023-08" db="EMBL/GenBank/DDBJ databases">
        <authorList>
            <person name="Guima S.E.S."/>
            <person name="Martins L.F."/>
            <person name="Silva A.M."/>
            <person name="Setubal J.C."/>
        </authorList>
    </citation>
    <scope>NUCLEOTIDE SEQUENCE</scope>
    <source>
        <strain evidence="2">ZC4RG45</strain>
    </source>
</reference>
<proteinExistence type="predicted"/>
<reference evidence="3" key="1">
    <citation type="submission" date="2018-05" db="EMBL/GenBank/DDBJ databases">
        <authorList>
            <person name="Lanie J.A."/>
            <person name="Ng W.-L."/>
            <person name="Kazmierczak K.M."/>
            <person name="Andrzejewski T.M."/>
            <person name="Davidsen T.M."/>
            <person name="Wayne K.J."/>
            <person name="Tettelin H."/>
            <person name="Glass J.I."/>
            <person name="Rusch D."/>
            <person name="Podicherti R."/>
            <person name="Tsui H.-C.T."/>
            <person name="Winkler M.E."/>
        </authorList>
    </citation>
    <scope>NUCLEOTIDE SEQUENCE</scope>
    <source>
        <strain evidence="3">ZC4RG45</strain>
    </source>
</reference>
<dbReference type="STRING" id="1111738.GCA_000427905_00945"/>
<gene>
    <name evidence="2" type="ORF">DIU77_010610</name>
    <name evidence="3" type="ORF">DIU77_02095</name>
</gene>
<name>A0A2W4LTI9_9PSEU</name>
<organism evidence="3">
    <name type="scientific">Thermocrispum agreste</name>
    <dbReference type="NCBI Taxonomy" id="37925"/>
    <lineage>
        <taxon>Bacteria</taxon>
        <taxon>Bacillati</taxon>
        <taxon>Actinomycetota</taxon>
        <taxon>Actinomycetes</taxon>
        <taxon>Pseudonocardiales</taxon>
        <taxon>Pseudonocardiaceae</taxon>
        <taxon>Thermocrispum</taxon>
    </lineage>
</organism>
<sequence length="274" mass="29565">MDFDAVADELYSGPPEDFVTTRNQRVAEARKSGDKELAKRIGALRKPSLAAWLVNRLAHEHPGELTELIGLGDELRAAHADLDGRRLRELSGRKQAAVQRVADRVRAIGANPSQAVMDQVVETLEAAVASPEAAAQVTAGRLAAAIAPAGFDQWMIASAGSSAATNQKVEAKSTGKDDGKQEPDDARQRQVAEARDRLATARKEQSSAETALAKAKDAATEAEQQVEDLKAQLAEAERDLRKRRDAARQAQQDYDAAMRAVKDAEKALQRLDPS</sequence>
<evidence type="ECO:0000313" key="3">
    <source>
        <dbReference type="EMBL" id="PZN00994.1"/>
    </source>
</evidence>
<accession>A0A2W4LTI9</accession>
<evidence type="ECO:0000313" key="4">
    <source>
        <dbReference type="Proteomes" id="UP000249324"/>
    </source>
</evidence>
<dbReference type="EMBL" id="QGUI01000044">
    <property type="protein sequence ID" value="PZN00994.1"/>
    <property type="molecule type" value="Genomic_DNA"/>
</dbReference>
<dbReference type="Proteomes" id="UP000249324">
    <property type="component" value="Unassembled WGS sequence"/>
</dbReference>
<evidence type="ECO:0000313" key="2">
    <source>
        <dbReference type="EMBL" id="MFO7192680.1"/>
    </source>
</evidence>
<reference evidence="2" key="2">
    <citation type="submission" date="2018-05" db="EMBL/GenBank/DDBJ databases">
        <authorList>
            <person name="Moura L."/>
            <person name="Setubal J.C."/>
        </authorList>
    </citation>
    <scope>NUCLEOTIDE SEQUENCE</scope>
    <source>
        <strain evidence="2">ZC4RG45</strain>
    </source>
</reference>
<protein>
    <submittedName>
        <fullName evidence="3">Uncharacterized protein</fullName>
    </submittedName>
</protein>